<proteinExistence type="predicted"/>
<dbReference type="PROSITE" id="PS50894">
    <property type="entry name" value="HPT"/>
    <property type="match status" value="1"/>
</dbReference>
<dbReference type="InterPro" id="IPR001789">
    <property type="entry name" value="Sig_transdc_resp-reg_receiver"/>
</dbReference>
<keyword evidence="3 7" id="KW-0597">Phosphoprotein</keyword>
<dbReference type="SMART" id="SM00387">
    <property type="entry name" value="HATPase_c"/>
    <property type="match status" value="1"/>
</dbReference>
<dbReference type="PROSITE" id="PS50851">
    <property type="entry name" value="CHEW"/>
    <property type="match status" value="1"/>
</dbReference>
<evidence type="ECO:0000256" key="5">
    <source>
        <dbReference type="ARBA" id="ARBA00022777"/>
    </source>
</evidence>
<dbReference type="GO" id="GO:0006935">
    <property type="term" value="P:chemotaxis"/>
    <property type="evidence" value="ECO:0007669"/>
    <property type="project" value="InterPro"/>
</dbReference>
<dbReference type="InterPro" id="IPR011006">
    <property type="entry name" value="CheY-like_superfamily"/>
</dbReference>
<comment type="caution">
    <text evidence="12">The sequence shown here is derived from an EMBL/GenBank/DDBJ whole genome shotgun (WGS) entry which is preliminary data.</text>
</comment>
<dbReference type="FunFam" id="3.30.565.10:FF:000016">
    <property type="entry name" value="Chemotaxis protein CheA, putative"/>
    <property type="match status" value="1"/>
</dbReference>
<dbReference type="Pfam" id="PF01584">
    <property type="entry name" value="CheW"/>
    <property type="match status" value="1"/>
</dbReference>
<feature type="modified residue" description="4-aspartylphosphate" evidence="7">
    <location>
        <position position="637"/>
    </location>
</feature>
<dbReference type="PANTHER" id="PTHR43395:SF1">
    <property type="entry name" value="CHEMOTAXIS PROTEIN CHEA"/>
    <property type="match status" value="1"/>
</dbReference>
<dbReference type="InterPro" id="IPR004105">
    <property type="entry name" value="CheA-like_dim"/>
</dbReference>
<dbReference type="SMART" id="SM00448">
    <property type="entry name" value="REC"/>
    <property type="match status" value="1"/>
</dbReference>
<evidence type="ECO:0000256" key="6">
    <source>
        <dbReference type="PROSITE-ProRule" id="PRU00110"/>
    </source>
</evidence>
<dbReference type="InterPro" id="IPR008207">
    <property type="entry name" value="Sig_transdc_His_kin_Hpt_dom"/>
</dbReference>
<dbReference type="InterPro" id="IPR036641">
    <property type="entry name" value="HPT_dom_sf"/>
</dbReference>
<evidence type="ECO:0000313" key="12">
    <source>
        <dbReference type="EMBL" id="TKC95235.1"/>
    </source>
</evidence>
<evidence type="ECO:0000259" key="9">
    <source>
        <dbReference type="PROSITE" id="PS50110"/>
    </source>
</evidence>
<dbReference type="EC" id="2.7.13.3" evidence="2"/>
<dbReference type="EMBL" id="SSMQ01000099">
    <property type="protein sequence ID" value="TKC95235.1"/>
    <property type="molecule type" value="Genomic_DNA"/>
</dbReference>
<dbReference type="Pfam" id="PF00072">
    <property type="entry name" value="Response_reg"/>
    <property type="match status" value="1"/>
</dbReference>
<dbReference type="OrthoDB" id="9803176at2"/>
<feature type="domain" description="Response regulatory" evidence="9">
    <location>
        <begin position="588"/>
        <end position="704"/>
    </location>
</feature>
<dbReference type="SUPFAM" id="SSF50341">
    <property type="entry name" value="CheW-like"/>
    <property type="match status" value="1"/>
</dbReference>
<evidence type="ECO:0000256" key="1">
    <source>
        <dbReference type="ARBA" id="ARBA00000085"/>
    </source>
</evidence>
<dbReference type="Pfam" id="PF01627">
    <property type="entry name" value="Hpt"/>
    <property type="match status" value="1"/>
</dbReference>
<dbReference type="AlphaFoldDB" id="A0A4U1IMD9"/>
<dbReference type="InterPro" id="IPR036061">
    <property type="entry name" value="CheW-like_dom_sf"/>
</dbReference>
<dbReference type="SMART" id="SM00260">
    <property type="entry name" value="CheW"/>
    <property type="match status" value="1"/>
</dbReference>
<protein>
    <recommendedName>
        <fullName evidence="2">histidine kinase</fullName>
        <ecNumber evidence="2">2.7.13.3</ecNumber>
    </recommendedName>
</protein>
<dbReference type="InterPro" id="IPR002545">
    <property type="entry name" value="CheW-lke_dom"/>
</dbReference>
<sequence>MSQSDNDDIWPLFCDEATEALEDLARVVERFAAPETLGDAWALERALRVLHNIKGAARVAGSEGVEVVAHGLEEALGAYRQEGVPVAEVVTRLRDGIGLISRFLGGDAPLDAARVFAVSSEPVTISEPTVSSDLAPTSDALQAKQGVPTSPTSALTVRVEASRLDDLMHFAEEFLVAQGRRQVRHTELEQCLLELSQIERAASGELRAALGEVTRRLDVLVEANRQDVQRAGHLVRDWSAAIKRARMLPLAGVVAQWRRTVAETAHAVGREARLVADVGDIEVDRQILDGLRDPMMHLLRNAVDHGIEPPDVRERQGKPRMGTIRVRARAPGMMVELEVSDDGRGLDAAEIGRRAVERGLLSSDRLARMNATETAEIVFFAGFSTAPSVSHVSGRGMGLDIVKQRLSELGGHVRIAEPTLGGGTFRMEVPATVVSTKALLVRTARTAYALPTAYVARAFRVASSEVQVVDGVAAVPDAEGEPLRLRWLSALMQEPRQTDAAKLLVVALSDGATRLGVVVDEVLGEVESVAKGLPWNLPRIPGIAGAMILGSGTLAVVLDVPRLLDVARGRQGERTETVHAAEAVKKRRILVVDDSLTSRTLERNILDAAGYEVDTANDGEAAWQALQGGAYDLVVSDVQMPRLNGMELTQRIRAHPKLKSLPVILVTSLDRPMDLAQGSAAGADEYIVKGRFDQRKLLEAVARLI</sequence>
<organism evidence="12 13">
    <name type="scientific">Polyangium fumosum</name>
    <dbReference type="NCBI Taxonomy" id="889272"/>
    <lineage>
        <taxon>Bacteria</taxon>
        <taxon>Pseudomonadati</taxon>
        <taxon>Myxococcota</taxon>
        <taxon>Polyangia</taxon>
        <taxon>Polyangiales</taxon>
        <taxon>Polyangiaceae</taxon>
        <taxon>Polyangium</taxon>
    </lineage>
</organism>
<dbReference type="InterPro" id="IPR036890">
    <property type="entry name" value="HATPase_C_sf"/>
</dbReference>
<feature type="modified residue" description="Phosphohistidine" evidence="6">
    <location>
        <position position="51"/>
    </location>
</feature>
<reference evidence="12 13" key="1">
    <citation type="submission" date="2019-04" db="EMBL/GenBank/DDBJ databases">
        <authorList>
            <person name="Li Y."/>
            <person name="Wang J."/>
        </authorList>
    </citation>
    <scope>NUCLEOTIDE SEQUENCE [LARGE SCALE GENOMIC DNA]</scope>
    <source>
        <strain evidence="12 13">DSM 14668</strain>
    </source>
</reference>
<dbReference type="RefSeq" id="WP_136935779.1">
    <property type="nucleotide sequence ID" value="NZ_SSMQ01000099.1"/>
</dbReference>
<dbReference type="GO" id="GO:0000155">
    <property type="term" value="F:phosphorelay sensor kinase activity"/>
    <property type="evidence" value="ECO:0007669"/>
    <property type="project" value="InterPro"/>
</dbReference>
<dbReference type="Pfam" id="PF02518">
    <property type="entry name" value="HATPase_c"/>
    <property type="match status" value="1"/>
</dbReference>
<name>A0A4U1IMD9_9BACT</name>
<dbReference type="PRINTS" id="PR00344">
    <property type="entry name" value="BCTRLSENSOR"/>
</dbReference>
<keyword evidence="4" id="KW-0808">Transferase</keyword>
<evidence type="ECO:0000256" key="7">
    <source>
        <dbReference type="PROSITE-ProRule" id="PRU00169"/>
    </source>
</evidence>
<feature type="domain" description="CheW-like" evidence="10">
    <location>
        <begin position="435"/>
        <end position="569"/>
    </location>
</feature>
<dbReference type="Gene3D" id="3.30.565.10">
    <property type="entry name" value="Histidine kinase-like ATPase, C-terminal domain"/>
    <property type="match status" value="1"/>
</dbReference>
<dbReference type="GO" id="GO:0005737">
    <property type="term" value="C:cytoplasm"/>
    <property type="evidence" value="ECO:0007669"/>
    <property type="project" value="InterPro"/>
</dbReference>
<dbReference type="InterPro" id="IPR005467">
    <property type="entry name" value="His_kinase_dom"/>
</dbReference>
<evidence type="ECO:0000259" key="8">
    <source>
        <dbReference type="PROSITE" id="PS50109"/>
    </source>
</evidence>
<comment type="catalytic activity">
    <reaction evidence="1">
        <text>ATP + protein L-histidine = ADP + protein N-phospho-L-histidine.</text>
        <dbReference type="EC" id="2.7.13.3"/>
    </reaction>
</comment>
<evidence type="ECO:0000256" key="3">
    <source>
        <dbReference type="ARBA" id="ARBA00022553"/>
    </source>
</evidence>
<dbReference type="SUPFAM" id="SSF55874">
    <property type="entry name" value="ATPase domain of HSP90 chaperone/DNA topoisomerase II/histidine kinase"/>
    <property type="match status" value="1"/>
</dbReference>
<dbReference type="SUPFAM" id="SSF47226">
    <property type="entry name" value="Histidine-containing phosphotransfer domain, HPT domain"/>
    <property type="match status" value="1"/>
</dbReference>
<evidence type="ECO:0000259" key="11">
    <source>
        <dbReference type="PROSITE" id="PS50894"/>
    </source>
</evidence>
<evidence type="ECO:0000313" key="13">
    <source>
        <dbReference type="Proteomes" id="UP000309215"/>
    </source>
</evidence>
<feature type="domain" description="HPt" evidence="11">
    <location>
        <begin position="2"/>
        <end position="107"/>
    </location>
</feature>
<dbReference type="Gene3D" id="2.30.30.40">
    <property type="entry name" value="SH3 Domains"/>
    <property type="match status" value="1"/>
</dbReference>
<keyword evidence="5" id="KW-0418">Kinase</keyword>
<dbReference type="PROSITE" id="PS50109">
    <property type="entry name" value="HIS_KIN"/>
    <property type="match status" value="1"/>
</dbReference>
<dbReference type="SUPFAM" id="SSF52172">
    <property type="entry name" value="CheY-like"/>
    <property type="match status" value="1"/>
</dbReference>
<evidence type="ECO:0000259" key="10">
    <source>
        <dbReference type="PROSITE" id="PS50851"/>
    </source>
</evidence>
<dbReference type="Gene3D" id="3.40.50.2300">
    <property type="match status" value="1"/>
</dbReference>
<dbReference type="SMART" id="SM01231">
    <property type="entry name" value="H-kinase_dim"/>
    <property type="match status" value="1"/>
</dbReference>
<dbReference type="PANTHER" id="PTHR43395">
    <property type="entry name" value="SENSOR HISTIDINE KINASE CHEA"/>
    <property type="match status" value="1"/>
</dbReference>
<dbReference type="InterPro" id="IPR004358">
    <property type="entry name" value="Sig_transdc_His_kin-like_C"/>
</dbReference>
<dbReference type="Proteomes" id="UP000309215">
    <property type="component" value="Unassembled WGS sequence"/>
</dbReference>
<evidence type="ECO:0000256" key="4">
    <source>
        <dbReference type="ARBA" id="ARBA00022679"/>
    </source>
</evidence>
<dbReference type="InterPro" id="IPR003594">
    <property type="entry name" value="HATPase_dom"/>
</dbReference>
<keyword evidence="13" id="KW-1185">Reference proteome</keyword>
<gene>
    <name evidence="12" type="ORF">E8A74_47300</name>
</gene>
<accession>A0A4U1IMD9</accession>
<evidence type="ECO:0000256" key="2">
    <source>
        <dbReference type="ARBA" id="ARBA00012438"/>
    </source>
</evidence>
<feature type="domain" description="Histidine kinase" evidence="8">
    <location>
        <begin position="201"/>
        <end position="433"/>
    </location>
</feature>
<dbReference type="PROSITE" id="PS50110">
    <property type="entry name" value="RESPONSE_REGULATORY"/>
    <property type="match status" value="1"/>
</dbReference>
<dbReference type="InterPro" id="IPR051315">
    <property type="entry name" value="Bact_Chemotaxis_CheA"/>
</dbReference>
<dbReference type="Gene3D" id="1.20.120.160">
    <property type="entry name" value="HPT domain"/>
    <property type="match status" value="1"/>
</dbReference>